<name>A0AAE1DPS5_9GAST</name>
<dbReference type="Proteomes" id="UP001283361">
    <property type="component" value="Unassembled WGS sequence"/>
</dbReference>
<protein>
    <submittedName>
        <fullName evidence="2">Uncharacterized protein</fullName>
    </submittedName>
</protein>
<feature type="region of interest" description="Disordered" evidence="1">
    <location>
        <begin position="1"/>
        <end position="23"/>
    </location>
</feature>
<sequence>MARGGGEVKEEMMARGGGEVKEEMMARGGGEVKEEMMARGGGEHLVLAVSPLLMFDGNCDLEEDEEVVGNHP</sequence>
<dbReference type="EMBL" id="JAWDGP010002895">
    <property type="protein sequence ID" value="KAK3778651.1"/>
    <property type="molecule type" value="Genomic_DNA"/>
</dbReference>
<gene>
    <name evidence="2" type="ORF">RRG08_012926</name>
</gene>
<evidence type="ECO:0000313" key="2">
    <source>
        <dbReference type="EMBL" id="KAK3778651.1"/>
    </source>
</evidence>
<reference evidence="2" key="1">
    <citation type="journal article" date="2023" name="G3 (Bethesda)">
        <title>A reference genome for the long-term kleptoplast-retaining sea slug Elysia crispata morphotype clarki.</title>
        <authorList>
            <person name="Eastman K.E."/>
            <person name="Pendleton A.L."/>
            <person name="Shaikh M.A."/>
            <person name="Suttiyut T."/>
            <person name="Ogas R."/>
            <person name="Tomko P."/>
            <person name="Gavelis G."/>
            <person name="Widhalm J.R."/>
            <person name="Wisecaver J.H."/>
        </authorList>
    </citation>
    <scope>NUCLEOTIDE SEQUENCE</scope>
    <source>
        <strain evidence="2">ECLA1</strain>
    </source>
</reference>
<evidence type="ECO:0000256" key="1">
    <source>
        <dbReference type="SAM" id="MobiDB-lite"/>
    </source>
</evidence>
<accession>A0AAE1DPS5</accession>
<proteinExistence type="predicted"/>
<comment type="caution">
    <text evidence="2">The sequence shown here is derived from an EMBL/GenBank/DDBJ whole genome shotgun (WGS) entry which is preliminary data.</text>
</comment>
<organism evidence="2 3">
    <name type="scientific">Elysia crispata</name>
    <name type="common">lettuce slug</name>
    <dbReference type="NCBI Taxonomy" id="231223"/>
    <lineage>
        <taxon>Eukaryota</taxon>
        <taxon>Metazoa</taxon>
        <taxon>Spiralia</taxon>
        <taxon>Lophotrochozoa</taxon>
        <taxon>Mollusca</taxon>
        <taxon>Gastropoda</taxon>
        <taxon>Heterobranchia</taxon>
        <taxon>Euthyneura</taxon>
        <taxon>Panpulmonata</taxon>
        <taxon>Sacoglossa</taxon>
        <taxon>Placobranchoidea</taxon>
        <taxon>Plakobranchidae</taxon>
        <taxon>Elysia</taxon>
    </lineage>
</organism>
<evidence type="ECO:0000313" key="3">
    <source>
        <dbReference type="Proteomes" id="UP001283361"/>
    </source>
</evidence>
<dbReference type="AlphaFoldDB" id="A0AAE1DPS5"/>
<keyword evidence="3" id="KW-1185">Reference proteome</keyword>